<evidence type="ECO:0000313" key="8">
    <source>
        <dbReference type="EMBL" id="SEI77652.1"/>
    </source>
</evidence>
<comment type="subcellular location">
    <subcellularLocation>
        <location evidence="1">Cell membrane</location>
        <topology evidence="1">Multi-pass membrane protein</topology>
    </subcellularLocation>
</comment>
<organism evidence="8 9">
    <name type="scientific">Alkalibacterium gilvum</name>
    <dbReference type="NCBI Taxonomy" id="1130080"/>
    <lineage>
        <taxon>Bacteria</taxon>
        <taxon>Bacillati</taxon>
        <taxon>Bacillota</taxon>
        <taxon>Bacilli</taxon>
        <taxon>Lactobacillales</taxon>
        <taxon>Carnobacteriaceae</taxon>
        <taxon>Alkalibacterium</taxon>
    </lineage>
</organism>
<proteinExistence type="inferred from homology"/>
<dbReference type="GO" id="GO:0055085">
    <property type="term" value="P:transmembrane transport"/>
    <property type="evidence" value="ECO:0007669"/>
    <property type="project" value="TreeGrafter"/>
</dbReference>
<dbReference type="AlphaFoldDB" id="A0A1H6TPH8"/>
<evidence type="ECO:0000256" key="3">
    <source>
        <dbReference type="ARBA" id="ARBA00022448"/>
    </source>
</evidence>
<keyword evidence="9" id="KW-1185">Reference proteome</keyword>
<keyword evidence="4" id="KW-1003">Cell membrane</keyword>
<keyword evidence="7" id="KW-0472">Membrane</keyword>
<sequence>MINWKDSKLMFWTIWLLAVAILIYVLQRIDFILNPLVGILTALFMPLLIAGFLYYLLNPLVKLLERFKVKRLIGVAIVMVLLIGFIAISILLGIPMLIEQTTNLISGIPVLIGELDKYASNLAEEPWMQQIDIDLALTNLEDWLRNTGAGFLSGMASGLGSAIQAFTDVAFLFITVPVILFYMLYDGHRFLPLVVDKTPVKYKQNIKEMILQTNVTISSYVSGKGMASLMVGAILFILYSIINLPTAFLLSFFAAITNFIPYVGPFIGAGPAIIVGLIESPAQAILAAVFVLIAQQLDSNFLTPLLVGKSLAIHPLTVILVLLASANIAGLVGMLIGVPVFAILKTIGTYVFKIYREQKLIKYSTEKNNFKE</sequence>
<evidence type="ECO:0000256" key="7">
    <source>
        <dbReference type="ARBA" id="ARBA00023136"/>
    </source>
</evidence>
<reference evidence="9" key="1">
    <citation type="submission" date="2016-10" db="EMBL/GenBank/DDBJ databases">
        <authorList>
            <person name="Varghese N."/>
            <person name="Submissions S."/>
        </authorList>
    </citation>
    <scope>NUCLEOTIDE SEQUENCE [LARGE SCALE GENOMIC DNA]</scope>
    <source>
        <strain evidence="9">DSM 25751</strain>
    </source>
</reference>
<dbReference type="PANTHER" id="PTHR21716">
    <property type="entry name" value="TRANSMEMBRANE PROTEIN"/>
    <property type="match status" value="1"/>
</dbReference>
<gene>
    <name evidence="8" type="ORF">SAMN04488113_1196</name>
</gene>
<dbReference type="RefSeq" id="WP_091634689.1">
    <property type="nucleotide sequence ID" value="NZ_FNYW01000019.1"/>
</dbReference>
<evidence type="ECO:0000256" key="1">
    <source>
        <dbReference type="ARBA" id="ARBA00004651"/>
    </source>
</evidence>
<evidence type="ECO:0000256" key="5">
    <source>
        <dbReference type="ARBA" id="ARBA00022692"/>
    </source>
</evidence>
<dbReference type="Pfam" id="PF01594">
    <property type="entry name" value="AI-2E_transport"/>
    <property type="match status" value="1"/>
</dbReference>
<dbReference type="PANTHER" id="PTHR21716:SF53">
    <property type="entry name" value="PERMEASE PERM-RELATED"/>
    <property type="match status" value="1"/>
</dbReference>
<evidence type="ECO:0000256" key="4">
    <source>
        <dbReference type="ARBA" id="ARBA00022475"/>
    </source>
</evidence>
<dbReference type="InterPro" id="IPR002549">
    <property type="entry name" value="AI-2E-like"/>
</dbReference>
<comment type="similarity">
    <text evidence="2">Belongs to the autoinducer-2 exporter (AI-2E) (TC 2.A.86) family.</text>
</comment>
<accession>A0A1H6TPH8</accession>
<evidence type="ECO:0000313" key="9">
    <source>
        <dbReference type="Proteomes" id="UP000198564"/>
    </source>
</evidence>
<dbReference type="GO" id="GO:0005886">
    <property type="term" value="C:plasma membrane"/>
    <property type="evidence" value="ECO:0007669"/>
    <property type="project" value="UniProtKB-SubCell"/>
</dbReference>
<keyword evidence="6" id="KW-1133">Transmembrane helix</keyword>
<dbReference type="Proteomes" id="UP000198564">
    <property type="component" value="Unassembled WGS sequence"/>
</dbReference>
<dbReference type="OrthoDB" id="9793390at2"/>
<name>A0A1H6TPH8_9LACT</name>
<dbReference type="EMBL" id="FNYW01000019">
    <property type="protein sequence ID" value="SEI77652.1"/>
    <property type="molecule type" value="Genomic_DNA"/>
</dbReference>
<keyword evidence="3" id="KW-0813">Transport</keyword>
<evidence type="ECO:0000256" key="6">
    <source>
        <dbReference type="ARBA" id="ARBA00022989"/>
    </source>
</evidence>
<dbReference type="STRING" id="1130080.SAMN04488113_1196"/>
<keyword evidence="5" id="KW-0812">Transmembrane</keyword>
<evidence type="ECO:0000256" key="2">
    <source>
        <dbReference type="ARBA" id="ARBA00009773"/>
    </source>
</evidence>
<protein>
    <submittedName>
        <fullName evidence="8">Predicted PurR-regulated permease PerM</fullName>
    </submittedName>
</protein>